<proteinExistence type="predicted"/>
<dbReference type="EMBL" id="LR796928">
    <property type="protein sequence ID" value="CAB4175912.1"/>
    <property type="molecule type" value="Genomic_DNA"/>
</dbReference>
<reference evidence="1" key="1">
    <citation type="submission" date="2020-05" db="EMBL/GenBank/DDBJ databases">
        <authorList>
            <person name="Chiriac C."/>
            <person name="Salcher M."/>
            <person name="Ghai R."/>
            <person name="Kavagutti S V."/>
        </authorList>
    </citation>
    <scope>NUCLEOTIDE SEQUENCE</scope>
</reference>
<protein>
    <submittedName>
        <fullName evidence="1">Uncharacterized protein</fullName>
    </submittedName>
</protein>
<accession>A0A6J5PXP6</accession>
<name>A0A6J5PXP6_9CAUD</name>
<evidence type="ECO:0000313" key="1">
    <source>
        <dbReference type="EMBL" id="CAB4175912.1"/>
    </source>
</evidence>
<gene>
    <name evidence="1" type="ORF">UFOVP981_11</name>
</gene>
<sequence>MSFNTDSTITLSLLKRFRRLAQAASRLACAVVSVLGILLSGSAYAYAPTHAQIQMTPQGYAKATLDSKEYKCIKKLYYYESRWSHTARNGDHYGIPQGRSIYLKTATPIEQVKWGIAYNKNRYGNSCKALLHFKRWNWH</sequence>
<organism evidence="1">
    <name type="scientific">uncultured Caudovirales phage</name>
    <dbReference type="NCBI Taxonomy" id="2100421"/>
    <lineage>
        <taxon>Viruses</taxon>
        <taxon>Duplodnaviria</taxon>
        <taxon>Heunggongvirae</taxon>
        <taxon>Uroviricota</taxon>
        <taxon>Caudoviricetes</taxon>
        <taxon>Peduoviridae</taxon>
        <taxon>Maltschvirus</taxon>
        <taxon>Maltschvirus maltsch</taxon>
    </lineage>
</organism>